<gene>
    <name evidence="2" type="ORF">NGM99_07865</name>
</gene>
<dbReference type="EMBL" id="JAMXQS010000003">
    <property type="protein sequence ID" value="MCO6049706.1"/>
    <property type="molecule type" value="Genomic_DNA"/>
</dbReference>
<feature type="chain" id="PRO_5046034636" description="Twin-arginine translocation pathway signal" evidence="1">
    <location>
        <begin position="21"/>
        <end position="111"/>
    </location>
</feature>
<evidence type="ECO:0000313" key="3">
    <source>
        <dbReference type="Proteomes" id="UP001205906"/>
    </source>
</evidence>
<keyword evidence="3" id="KW-1185">Reference proteome</keyword>
<evidence type="ECO:0008006" key="4">
    <source>
        <dbReference type="Google" id="ProtNLM"/>
    </source>
</evidence>
<keyword evidence="1" id="KW-0732">Signal</keyword>
<comment type="caution">
    <text evidence="2">The sequence shown here is derived from an EMBL/GenBank/DDBJ whole genome shotgun (WGS) entry which is preliminary data.</text>
</comment>
<name>A0ABT1C4E6_9HYPH</name>
<proteinExistence type="predicted"/>
<reference evidence="2 3" key="1">
    <citation type="submission" date="2022-06" db="EMBL/GenBank/DDBJ databases">
        <title>Mesorhizobium sp. strain RP14 Genome sequencing and assembly.</title>
        <authorList>
            <person name="Kim I."/>
        </authorList>
    </citation>
    <scope>NUCLEOTIDE SEQUENCE [LARGE SCALE GENOMIC DNA]</scope>
    <source>
        <strain evidence="3">RP14(2022)</strain>
    </source>
</reference>
<dbReference type="Proteomes" id="UP001205906">
    <property type="component" value="Unassembled WGS sequence"/>
</dbReference>
<accession>A0ABT1C4E6</accession>
<feature type="signal peptide" evidence="1">
    <location>
        <begin position="1"/>
        <end position="20"/>
    </location>
</feature>
<evidence type="ECO:0000313" key="2">
    <source>
        <dbReference type="EMBL" id="MCO6049706.1"/>
    </source>
</evidence>
<dbReference type="PROSITE" id="PS51257">
    <property type="entry name" value="PROKAR_LIPOPROTEIN"/>
    <property type="match status" value="1"/>
</dbReference>
<dbReference type="RefSeq" id="WP_252817734.1">
    <property type="nucleotide sequence ID" value="NZ_JAMXQS010000003.1"/>
</dbReference>
<sequence>MVRFSTGLSLAVLVALSSCAMPPASIKPIAADDRAYARLSCEELRTERDQISADLDSISNRQTNRMMGDAVSTMVVGVPVSKVLGEDLSAQIAVNKGKVIAMDKAIQQRGC</sequence>
<protein>
    <recommendedName>
        <fullName evidence="4">Twin-arginine translocation pathway signal</fullName>
    </recommendedName>
</protein>
<organism evidence="2 3">
    <name type="scientific">Mesorhizobium liriopis</name>
    <dbReference type="NCBI Taxonomy" id="2953882"/>
    <lineage>
        <taxon>Bacteria</taxon>
        <taxon>Pseudomonadati</taxon>
        <taxon>Pseudomonadota</taxon>
        <taxon>Alphaproteobacteria</taxon>
        <taxon>Hyphomicrobiales</taxon>
        <taxon>Phyllobacteriaceae</taxon>
        <taxon>Mesorhizobium</taxon>
    </lineage>
</organism>
<evidence type="ECO:0000256" key="1">
    <source>
        <dbReference type="SAM" id="SignalP"/>
    </source>
</evidence>